<protein>
    <recommendedName>
        <fullName evidence="3">Pectate lyase superfamily protein domain-containing protein</fullName>
    </recommendedName>
</protein>
<comment type="caution">
    <text evidence="1">The sequence shown here is derived from an EMBL/GenBank/DDBJ whole genome shotgun (WGS) entry which is preliminary data.</text>
</comment>
<name>A0ABR6N7G6_9SPHN</name>
<keyword evidence="2" id="KW-1185">Reference proteome</keyword>
<reference evidence="1 2" key="1">
    <citation type="submission" date="2020-08" db="EMBL/GenBank/DDBJ databases">
        <title>Genomic Encyclopedia of Type Strains, Phase IV (KMG-IV): sequencing the most valuable type-strain genomes for metagenomic binning, comparative biology and taxonomic classification.</title>
        <authorList>
            <person name="Goeker M."/>
        </authorList>
    </citation>
    <scope>NUCLEOTIDE SEQUENCE [LARGE SCALE GENOMIC DNA]</scope>
    <source>
        <strain evidence="1 2">DSM 101535</strain>
    </source>
</reference>
<proteinExistence type="predicted"/>
<evidence type="ECO:0008006" key="3">
    <source>
        <dbReference type="Google" id="ProtNLM"/>
    </source>
</evidence>
<organism evidence="1 2">
    <name type="scientific">Sphingomonas endophytica</name>
    <dbReference type="NCBI Taxonomy" id="869719"/>
    <lineage>
        <taxon>Bacteria</taxon>
        <taxon>Pseudomonadati</taxon>
        <taxon>Pseudomonadota</taxon>
        <taxon>Alphaproteobacteria</taxon>
        <taxon>Sphingomonadales</taxon>
        <taxon>Sphingomonadaceae</taxon>
        <taxon>Sphingomonas</taxon>
    </lineage>
</organism>
<dbReference type="RefSeq" id="WP_184038545.1">
    <property type="nucleotide sequence ID" value="NZ_BAABAR010000005.1"/>
</dbReference>
<accession>A0ABR6N7G6</accession>
<dbReference type="EMBL" id="JACIJN010000009">
    <property type="protein sequence ID" value="MBB5726707.1"/>
    <property type="molecule type" value="Genomic_DNA"/>
</dbReference>
<evidence type="ECO:0000313" key="1">
    <source>
        <dbReference type="EMBL" id="MBB5726707.1"/>
    </source>
</evidence>
<gene>
    <name evidence="1" type="ORF">FHS97_002655</name>
</gene>
<dbReference type="Proteomes" id="UP000560131">
    <property type="component" value="Unassembled WGS sequence"/>
</dbReference>
<sequence>MTDGLRVIRGGTTKIISEDEAYGTRGVVIDQPTNLRRRAATLAKRKVQGLYVLAELPQEALRPATVTRIYLDPFNRTGNASDSNSGLTKAAPLLTPGAARSKIISDGVQIVINGPQVDTIYRETAAWATPAFSYSIVNEGPGRILFAKTGSPNAPTWSAVNGQPGVYSTPIATVNDAANLIDTAIRIDQAAKIKVPVGGTTADQERWRSLVRQLSPCYFVPTKVASIAAVAATPGTWFYDAGAQLLYAQALDSRNLIGDQKLQPLSSGVYVRAANGIGKVTHLAGFDVLGGSPPIYGNPSVDTNINSLLILENIGIQGSASFGGSTSGLAINGPLRVIAYRVAGWNSWGDLFSYTSMAGLSTGASIDDPSPAVLEIECVGSGSGMNGSTGPSDNVFTSHVSCDTESYNCVAIESSDRPVADINKARRAWYGGYIGAPVDTGGASLCNFGMADQAESLIDGAQFAPAAPGTPNIKLEGQARLTMRNISPLVTVEAAATATIIRG</sequence>
<evidence type="ECO:0000313" key="2">
    <source>
        <dbReference type="Proteomes" id="UP000560131"/>
    </source>
</evidence>